<dbReference type="NCBIfam" id="TIGR01134">
    <property type="entry name" value="purF"/>
    <property type="match status" value="1"/>
</dbReference>
<keyword evidence="3 7" id="KW-0328">Glycosyltransferase</keyword>
<evidence type="ECO:0000259" key="12">
    <source>
        <dbReference type="PROSITE" id="PS51278"/>
    </source>
</evidence>
<keyword evidence="5 7" id="KW-0658">Purine biosynthesis</keyword>
<dbReference type="CDD" id="cd06223">
    <property type="entry name" value="PRTases_typeI"/>
    <property type="match status" value="1"/>
</dbReference>
<dbReference type="SUPFAM" id="SSF53271">
    <property type="entry name" value="PRTase-like"/>
    <property type="match status" value="1"/>
</dbReference>
<dbReference type="PATRIC" id="fig|888050.3.peg.711"/>
<dbReference type="GO" id="GO:0000287">
    <property type="term" value="F:magnesium ion binding"/>
    <property type="evidence" value="ECO:0007669"/>
    <property type="project" value="UniProtKB-UniRule"/>
</dbReference>
<dbReference type="HAMAP" id="MF_01931">
    <property type="entry name" value="PurF"/>
    <property type="match status" value="1"/>
</dbReference>
<feature type="binding site" evidence="7 11">
    <location>
        <position position="307"/>
    </location>
    <ligand>
        <name>[4Fe-4S] cluster</name>
        <dbReference type="ChEBI" id="CHEBI:49883"/>
    </ligand>
</feature>
<feature type="binding site" evidence="7 10">
    <location>
        <position position="354"/>
    </location>
    <ligand>
        <name>Mg(2+)</name>
        <dbReference type="ChEBI" id="CHEBI:18420"/>
    </ligand>
</feature>
<dbReference type="InterPro" id="IPR000836">
    <property type="entry name" value="PRTase_dom"/>
</dbReference>
<feature type="active site" description="Nucleophile" evidence="7 9">
    <location>
        <position position="27"/>
    </location>
</feature>
<accession>N6XBB7</accession>
<dbReference type="Pfam" id="PF13522">
    <property type="entry name" value="GATase_6"/>
    <property type="match status" value="1"/>
</dbReference>
<dbReference type="HOGENOM" id="CLU_022389_3_2_11"/>
<comment type="caution">
    <text evidence="13">The sequence shown here is derived from an EMBL/GenBank/DDBJ whole genome shotgun (WGS) entry which is preliminary data.</text>
</comment>
<evidence type="ECO:0000256" key="5">
    <source>
        <dbReference type="ARBA" id="ARBA00022755"/>
    </source>
</evidence>
<comment type="pathway">
    <text evidence="1 7 8">Purine metabolism; IMP biosynthesis via de novo pathway; N(1)-(5-phospho-D-ribosyl)glycinamide from 5-phospho-alpha-D-ribose 1-diphosphate: step 1/2.</text>
</comment>
<dbReference type="InterPro" id="IPR029057">
    <property type="entry name" value="PRTase-like"/>
</dbReference>
<feature type="binding site" evidence="7 11">
    <location>
        <position position="506"/>
    </location>
    <ligand>
        <name>[4Fe-4S] cluster</name>
        <dbReference type="ChEBI" id="CHEBI:49883"/>
    </ligand>
</feature>
<feature type="binding site" evidence="7 10">
    <location>
        <position position="416"/>
    </location>
    <ligand>
        <name>Mg(2+)</name>
        <dbReference type="ChEBI" id="CHEBI:18420"/>
    </ligand>
</feature>
<dbReference type="SUPFAM" id="SSF56235">
    <property type="entry name" value="N-terminal nucleophile aminohydrolases (Ntn hydrolases)"/>
    <property type="match status" value="1"/>
</dbReference>
<dbReference type="STRING" id="888050.HMPREF9004_0745"/>
<feature type="binding site" evidence="7 11">
    <location>
        <position position="453"/>
    </location>
    <ligand>
        <name>[4Fe-4S] cluster</name>
        <dbReference type="ChEBI" id="CHEBI:49883"/>
    </ligand>
</feature>
<protein>
    <recommendedName>
        <fullName evidence="7">Amidophosphoribosyltransferase</fullName>
        <shortName evidence="7">ATase</shortName>
        <ecNumber evidence="7">2.4.2.14</ecNumber>
    </recommendedName>
    <alternativeName>
        <fullName evidence="7">Glutamine phosphoribosylpyrophosphate amidotransferase</fullName>
        <shortName evidence="7">GPATase</shortName>
    </alternativeName>
</protein>
<feature type="binding site" evidence="7 11">
    <location>
        <position position="503"/>
    </location>
    <ligand>
        <name>[4Fe-4S] cluster</name>
        <dbReference type="ChEBI" id="CHEBI:49883"/>
    </ligand>
</feature>
<feature type="binding site" evidence="7 10">
    <location>
        <position position="417"/>
    </location>
    <ligand>
        <name>Mg(2+)</name>
        <dbReference type="ChEBI" id="CHEBI:18420"/>
    </ligand>
</feature>
<keyword evidence="7 10" id="KW-0460">Magnesium</keyword>
<proteinExistence type="inferred from homology"/>
<keyword evidence="7 11" id="KW-0408">Iron</keyword>
<evidence type="ECO:0000256" key="1">
    <source>
        <dbReference type="ARBA" id="ARBA00005209"/>
    </source>
</evidence>
<dbReference type="InterPro" id="IPR029055">
    <property type="entry name" value="Ntn_hydrolases_N"/>
</dbReference>
<dbReference type="InterPro" id="IPR035584">
    <property type="entry name" value="PurF_N"/>
</dbReference>
<dbReference type="Pfam" id="PF13537">
    <property type="entry name" value="GATase_7"/>
    <property type="match status" value="1"/>
</dbReference>
<gene>
    <name evidence="7 13" type="primary">purF</name>
    <name evidence="13" type="ORF">HMPREF9004_0745</name>
</gene>
<dbReference type="GO" id="GO:0009113">
    <property type="term" value="P:purine nucleobase biosynthetic process"/>
    <property type="evidence" value="ECO:0007669"/>
    <property type="project" value="UniProtKB-UniRule"/>
</dbReference>
<dbReference type="InterPro" id="IPR017932">
    <property type="entry name" value="GATase_2_dom"/>
</dbReference>
<keyword evidence="6 7" id="KW-0315">Glutamine amidotransferase</keyword>
<dbReference type="GO" id="GO:0051539">
    <property type="term" value="F:4 iron, 4 sulfur cluster binding"/>
    <property type="evidence" value="ECO:0007669"/>
    <property type="project" value="UniProtKB-KW"/>
</dbReference>
<dbReference type="CDD" id="cd00715">
    <property type="entry name" value="GPATase_N"/>
    <property type="match status" value="1"/>
</dbReference>
<dbReference type="EC" id="2.4.2.14" evidence="7"/>
<dbReference type="EMBL" id="AQHZ01000013">
    <property type="protein sequence ID" value="ENO18488.1"/>
    <property type="molecule type" value="Genomic_DNA"/>
</dbReference>
<comment type="cofactor">
    <cofactor evidence="7 10">
        <name>Mg(2+)</name>
        <dbReference type="ChEBI" id="CHEBI:18420"/>
    </cofactor>
    <text evidence="7 10">Binds 1 Mg(2+) ion per subunit.</text>
</comment>
<comment type="catalytic activity">
    <reaction evidence="7 8">
        <text>5-phospho-beta-D-ribosylamine + L-glutamate + diphosphate = 5-phospho-alpha-D-ribose 1-diphosphate + L-glutamine + H2O</text>
        <dbReference type="Rhea" id="RHEA:14905"/>
        <dbReference type="ChEBI" id="CHEBI:15377"/>
        <dbReference type="ChEBI" id="CHEBI:29985"/>
        <dbReference type="ChEBI" id="CHEBI:33019"/>
        <dbReference type="ChEBI" id="CHEBI:58017"/>
        <dbReference type="ChEBI" id="CHEBI:58359"/>
        <dbReference type="ChEBI" id="CHEBI:58681"/>
        <dbReference type="EC" id="2.4.2.14"/>
    </reaction>
</comment>
<evidence type="ECO:0000256" key="10">
    <source>
        <dbReference type="PIRSR" id="PIRSR000485-2"/>
    </source>
</evidence>
<evidence type="ECO:0000256" key="8">
    <source>
        <dbReference type="PIRNR" id="PIRNR000485"/>
    </source>
</evidence>
<comment type="cofactor">
    <cofactor evidence="7 11">
        <name>[4Fe-4S] cluster</name>
        <dbReference type="ChEBI" id="CHEBI:49883"/>
    </cofactor>
    <text evidence="7 11">Binds 1 [4Fe-4S] cluster per subunit.</text>
</comment>
<evidence type="ECO:0000256" key="7">
    <source>
        <dbReference type="HAMAP-Rule" id="MF_01931"/>
    </source>
</evidence>
<evidence type="ECO:0000313" key="13">
    <source>
        <dbReference type="EMBL" id="ENO18488.1"/>
    </source>
</evidence>
<sequence length="530" mass="56628">MLSESVNMDQTLTDREIFEDDRPHDHCGVFGVWAPGEDVSRLTYFSLYALQHRGQQSAGIATSNGEQILVYKDQGLVNQVFTEQTLQGLQGHLALGHVRYATTGEDTWRNAQPTLGPTPSGTLALCHNGNLTNTVELRDLARSIADEGEDVERGASTDTSVVTALLGLAERIPGPVPFIPPAVALADPIGEGDASSATPGEQLVSVSVDAEPAALVAPALKVLPRLKGAFSLVFMDEDTLYGARDPHGYRPLVLGRLYSGWVLASETAALDLCGASFVREIEPGELVAIDSTGVHSRHFAVRRSNTCVFEYVYLARPDTVIGDRQIVAARREMGAILAQESPVDADLVIPTPESGTPAAIGYAEASGIPFAQGLVKNAYVGRTFIQPTQSLRQLGIRLKLNPLREVIAGKRLIVIDDSIVRGNTQRALVRMLREAGAAEVHVKISSPPVAWPCFFGIDFPTRAELIASSMDVEGVRASIGADSLSYLSMEGMVRATRQGSSLCLGCFNGAYPEQIPKGTPIPGTPGAFAC</sequence>
<dbReference type="Gene3D" id="3.60.20.10">
    <property type="entry name" value="Glutamine Phosphoribosylpyrophosphate, subunit 1, domain 1"/>
    <property type="match status" value="1"/>
</dbReference>
<dbReference type="GO" id="GO:0006189">
    <property type="term" value="P:'de novo' IMP biosynthetic process"/>
    <property type="evidence" value="ECO:0007669"/>
    <property type="project" value="UniProtKB-UniRule"/>
</dbReference>
<reference evidence="13 14" key="1">
    <citation type="submission" date="2013-03" db="EMBL/GenBank/DDBJ databases">
        <title>Reference genome for the Human Microbiome Project.</title>
        <authorList>
            <person name="Aqrawi P."/>
            <person name="Ayvaz T."/>
            <person name="Bess C."/>
            <person name="Blankenburg K."/>
            <person name="Coyle M."/>
            <person name="Deng J."/>
            <person name="Forbes L."/>
            <person name="Fowler G."/>
            <person name="Francisco L."/>
            <person name="Fu Q."/>
            <person name="Gibbs R."/>
            <person name="Gross S."/>
            <person name="Gubbala S."/>
            <person name="Hale W."/>
            <person name="Hemphill L."/>
            <person name="Highlander S."/>
            <person name="Hirani K."/>
            <person name="Jackson L."/>
            <person name="Jakkamsetti A."/>
            <person name="Javaid M."/>
            <person name="Jayaseelan J.C."/>
            <person name="Jiang H."/>
            <person name="Joshi V."/>
            <person name="Korchina V."/>
            <person name="Kovar C."/>
            <person name="Lara F."/>
            <person name="Lee S."/>
            <person name="Liu Y."/>
            <person name="Mata R."/>
            <person name="Mathew T."/>
            <person name="Munidasa M."/>
            <person name="Muzny D."/>
            <person name="Nazareth L."/>
            <person name="Ngo R."/>
            <person name="Nguyen L."/>
            <person name="Nguyen N."/>
            <person name="Okwuonu G."/>
            <person name="Ongeri F."/>
            <person name="Palculict T."/>
            <person name="Patil S."/>
            <person name="Petrosino J."/>
            <person name="Pham C."/>
            <person name="Pham P."/>
            <person name="Pu L.-L."/>
            <person name="Qin X."/>
            <person name="Qu J."/>
            <person name="Reid J."/>
            <person name="Ross M."/>
            <person name="Ruth R."/>
            <person name="Saada N."/>
            <person name="San Lucas F."/>
            <person name="Santibanez J."/>
            <person name="Shang Y."/>
            <person name="Simmons D."/>
            <person name="Song X.-Z."/>
            <person name="Tang L.-Y."/>
            <person name="Thornton R."/>
            <person name="Warren J."/>
            <person name="Weissenberger G."/>
            <person name="Wilczek-Boney K."/>
            <person name="Worley K."/>
            <person name="Youmans B."/>
            <person name="Zhang J."/>
            <person name="Zhang L."/>
            <person name="Zhao Z."/>
            <person name="Zhou C."/>
            <person name="Zhu D."/>
            <person name="Zhu Y."/>
        </authorList>
    </citation>
    <scope>NUCLEOTIDE SEQUENCE [LARGE SCALE GENOMIC DNA]</scope>
    <source>
        <strain evidence="13 14">F0333</strain>
    </source>
</reference>
<keyword evidence="7 11" id="KW-0411">Iron-sulfur</keyword>
<evidence type="ECO:0000256" key="3">
    <source>
        <dbReference type="ARBA" id="ARBA00022676"/>
    </source>
</evidence>
<organism evidence="13 14">
    <name type="scientific">Schaalia cardiffensis F0333</name>
    <dbReference type="NCBI Taxonomy" id="888050"/>
    <lineage>
        <taxon>Bacteria</taxon>
        <taxon>Bacillati</taxon>
        <taxon>Actinomycetota</taxon>
        <taxon>Actinomycetes</taxon>
        <taxon>Actinomycetales</taxon>
        <taxon>Actinomycetaceae</taxon>
        <taxon>Schaalia</taxon>
    </lineage>
</organism>
<evidence type="ECO:0000256" key="6">
    <source>
        <dbReference type="ARBA" id="ARBA00022962"/>
    </source>
</evidence>
<comment type="function">
    <text evidence="7">Catalyzes the formation of phosphoribosylamine from phosphoribosylpyrophosphate (PRPP) and glutamine.</text>
</comment>
<dbReference type="Proteomes" id="UP000013015">
    <property type="component" value="Unassembled WGS sequence"/>
</dbReference>
<dbReference type="InterPro" id="IPR005854">
    <property type="entry name" value="PurF"/>
</dbReference>
<evidence type="ECO:0000256" key="2">
    <source>
        <dbReference type="ARBA" id="ARBA00010138"/>
    </source>
</evidence>
<evidence type="ECO:0000256" key="9">
    <source>
        <dbReference type="PIRSR" id="PIRSR000485-1"/>
    </source>
</evidence>
<keyword evidence="14" id="KW-1185">Reference proteome</keyword>
<keyword evidence="7" id="KW-0004">4Fe-4S</keyword>
<keyword evidence="4 7" id="KW-0808">Transferase</keyword>
<comment type="similarity">
    <text evidence="2 7 8">In the C-terminal section; belongs to the purine/pyrimidine phosphoribosyltransferase family.</text>
</comment>
<feature type="domain" description="Glutamine amidotransferase type-2" evidence="12">
    <location>
        <begin position="27"/>
        <end position="292"/>
    </location>
</feature>
<dbReference type="UniPathway" id="UPA00074">
    <property type="reaction ID" value="UER00124"/>
</dbReference>
<keyword evidence="7 10" id="KW-0479">Metal-binding</keyword>
<dbReference type="PROSITE" id="PS51278">
    <property type="entry name" value="GATASE_TYPE_2"/>
    <property type="match status" value="1"/>
</dbReference>
<dbReference type="eggNOG" id="COG0034">
    <property type="taxonomic scope" value="Bacteria"/>
</dbReference>
<dbReference type="PIRSF" id="PIRSF000485">
    <property type="entry name" value="Amd_phspho_trans"/>
    <property type="match status" value="1"/>
</dbReference>
<evidence type="ECO:0000313" key="14">
    <source>
        <dbReference type="Proteomes" id="UP000013015"/>
    </source>
</evidence>
<name>N6XBB7_9ACTO</name>
<evidence type="ECO:0000256" key="4">
    <source>
        <dbReference type="ARBA" id="ARBA00022679"/>
    </source>
</evidence>
<dbReference type="Gene3D" id="3.40.50.2020">
    <property type="match status" value="1"/>
</dbReference>
<dbReference type="PANTHER" id="PTHR11907">
    <property type="entry name" value="AMIDOPHOSPHORIBOSYLTRANSFERASE"/>
    <property type="match status" value="1"/>
</dbReference>
<evidence type="ECO:0000256" key="11">
    <source>
        <dbReference type="PIRSR" id="PIRSR000485-3"/>
    </source>
</evidence>
<dbReference type="AlphaFoldDB" id="N6XBB7"/>
<dbReference type="GO" id="GO:0004044">
    <property type="term" value="F:amidophosphoribosyltransferase activity"/>
    <property type="evidence" value="ECO:0007669"/>
    <property type="project" value="UniProtKB-UniRule"/>
</dbReference>